<evidence type="ECO:0008006" key="4">
    <source>
        <dbReference type="Google" id="ProtNLM"/>
    </source>
</evidence>
<accession>A0A094PST6</accession>
<name>A0A094PST6_9ZZZZ</name>
<comment type="caution">
    <text evidence="3">The sequence shown here is derived from an EMBL/GenBank/DDBJ whole genome shotgun (WGS) entry which is preliminary data.</text>
</comment>
<organism evidence="3">
    <name type="scientific">freshwater metagenome</name>
    <dbReference type="NCBI Taxonomy" id="449393"/>
    <lineage>
        <taxon>unclassified sequences</taxon>
        <taxon>metagenomes</taxon>
        <taxon>ecological metagenomes</taxon>
    </lineage>
</organism>
<dbReference type="GO" id="GO:0046872">
    <property type="term" value="F:metal ion binding"/>
    <property type="evidence" value="ECO:0007669"/>
    <property type="project" value="UniProtKB-KW"/>
</dbReference>
<evidence type="ECO:0000313" key="3">
    <source>
        <dbReference type="EMBL" id="KGA14167.1"/>
    </source>
</evidence>
<sequence length="344" mass="36649">MSQPQALPSKLPSNQFDHFYRGGDRIGALRHGPGGPMRPEEWIGSVTTRFGEAEQGLSKLDDGIYLKNAIAADPIAWLGEEHFSHFGLSIEVLVKLLDPDQRLPVHFHPNKAFAKRHLGLDHGKTEAWIILEAPAGAGVGLGFKETQNKEELLELVRNQDSSALLASLRRSEVSVGDAILVPAGVAHAIDSGIFVLELQEPTDLSALLEWEGFAVDGVKDGHLGLGFETVTDALMLDPLSDAEFDSLVIRNLFSGGTLRSVLPIKADGYFRAHLAPGIGDFEAGFAIGLVLDGNGEITFANAPGMHITKGDALVIPHAAGAYSINGANVIICRPPIAALAKTAP</sequence>
<evidence type="ECO:0000256" key="2">
    <source>
        <dbReference type="ARBA" id="ARBA00022833"/>
    </source>
</evidence>
<evidence type="ECO:0000256" key="1">
    <source>
        <dbReference type="ARBA" id="ARBA00022723"/>
    </source>
</evidence>
<keyword evidence="2" id="KW-0862">Zinc</keyword>
<dbReference type="SUPFAM" id="SSF51182">
    <property type="entry name" value="RmlC-like cupins"/>
    <property type="match status" value="1"/>
</dbReference>
<proteinExistence type="predicted"/>
<reference evidence="3" key="1">
    <citation type="submission" date="2014-05" db="EMBL/GenBank/DDBJ databases">
        <title>Key roles for freshwater Actinobacteria revealed by deep metagenomic sequencing.</title>
        <authorList>
            <person name="Ghai R."/>
            <person name="Mizuno C.M."/>
            <person name="Picazo A."/>
            <person name="Camacho A."/>
            <person name="Rodriguez-Valera F."/>
        </authorList>
    </citation>
    <scope>NUCLEOTIDE SEQUENCE</scope>
</reference>
<dbReference type="CDD" id="cd07010">
    <property type="entry name" value="cupin_PMI_type_I_N_bac"/>
    <property type="match status" value="1"/>
</dbReference>
<dbReference type="EMBL" id="JNSK01000139">
    <property type="protein sequence ID" value="KGA14167.1"/>
    <property type="molecule type" value="Genomic_DNA"/>
</dbReference>
<dbReference type="InterPro" id="IPR051804">
    <property type="entry name" value="Carb_Metab_Reg_Kinase/Isom"/>
</dbReference>
<dbReference type="Gene3D" id="2.60.120.10">
    <property type="entry name" value="Jelly Rolls"/>
    <property type="match status" value="2"/>
</dbReference>
<keyword evidence="1" id="KW-0479">Metal-binding</keyword>
<dbReference type="InterPro" id="IPR011051">
    <property type="entry name" value="RmlC_Cupin_sf"/>
</dbReference>
<dbReference type="PANTHER" id="PTHR42742">
    <property type="entry name" value="TRANSCRIPTIONAL REPRESSOR MPRA"/>
    <property type="match status" value="1"/>
</dbReference>
<dbReference type="AlphaFoldDB" id="A0A094PST6"/>
<dbReference type="PANTHER" id="PTHR42742:SF3">
    <property type="entry name" value="FRUCTOKINASE"/>
    <property type="match status" value="1"/>
</dbReference>
<gene>
    <name evidence="3" type="ORF">GM50_20550</name>
</gene>
<protein>
    <recommendedName>
        <fullName evidence="4">Mannose-6-phosphate isomerase</fullName>
    </recommendedName>
</protein>
<dbReference type="InterPro" id="IPR014710">
    <property type="entry name" value="RmlC-like_jellyroll"/>
</dbReference>